<accession>A0A235B761</accession>
<reference evidence="1 2" key="1">
    <citation type="submission" date="2017-07" db="EMBL/GenBank/DDBJ databases">
        <title>The genome sequence of Paludifilum halophilum highlights mechanisms for microbial adaptation to high salt environemnts.</title>
        <authorList>
            <person name="Belbahri L."/>
        </authorList>
    </citation>
    <scope>NUCLEOTIDE SEQUENCE [LARGE SCALE GENOMIC DNA]</scope>
    <source>
        <strain evidence="1 2">DSM 102817</strain>
    </source>
</reference>
<proteinExistence type="predicted"/>
<evidence type="ECO:0000313" key="1">
    <source>
        <dbReference type="EMBL" id="OYD08134.1"/>
    </source>
</evidence>
<protein>
    <submittedName>
        <fullName evidence="1">Uncharacterized protein</fullName>
    </submittedName>
</protein>
<comment type="caution">
    <text evidence="1">The sequence shown here is derived from an EMBL/GenBank/DDBJ whole genome shotgun (WGS) entry which is preliminary data.</text>
</comment>
<dbReference type="AlphaFoldDB" id="A0A235B761"/>
<evidence type="ECO:0000313" key="2">
    <source>
        <dbReference type="Proteomes" id="UP000215459"/>
    </source>
</evidence>
<dbReference type="OrthoDB" id="9805585at2"/>
<name>A0A235B761_9BACL</name>
<dbReference type="CDD" id="cd02440">
    <property type="entry name" value="AdoMet_MTases"/>
    <property type="match status" value="1"/>
</dbReference>
<dbReference type="Proteomes" id="UP000215459">
    <property type="component" value="Unassembled WGS sequence"/>
</dbReference>
<dbReference type="SUPFAM" id="SSF53335">
    <property type="entry name" value="S-adenosyl-L-methionine-dependent methyltransferases"/>
    <property type="match status" value="1"/>
</dbReference>
<gene>
    <name evidence="1" type="ORF">CHM34_08470</name>
</gene>
<dbReference type="InterPro" id="IPR029063">
    <property type="entry name" value="SAM-dependent_MTases_sf"/>
</dbReference>
<keyword evidence="2" id="KW-1185">Reference proteome</keyword>
<dbReference type="EMBL" id="NOWF01000004">
    <property type="protein sequence ID" value="OYD08134.1"/>
    <property type="molecule type" value="Genomic_DNA"/>
</dbReference>
<organism evidence="1 2">
    <name type="scientific">Paludifilum halophilum</name>
    <dbReference type="NCBI Taxonomy" id="1642702"/>
    <lineage>
        <taxon>Bacteria</taxon>
        <taxon>Bacillati</taxon>
        <taxon>Bacillota</taxon>
        <taxon>Bacilli</taxon>
        <taxon>Bacillales</taxon>
        <taxon>Thermoactinomycetaceae</taxon>
        <taxon>Paludifilum</taxon>
    </lineage>
</organism>
<dbReference type="RefSeq" id="WP_094264168.1">
    <property type="nucleotide sequence ID" value="NZ_NOWF01000004.1"/>
</dbReference>
<sequence>MISSRILFLLKFARSPRTIGSITPSSSFLASKMLQPIHWPSTRTIVELGAGTGPVTALIHRNKTKDCRAFIFEKDPELRRQLMIDYPHMVHASDAEHLSSELKSHGVNQVDGVISSLPFASLPKPVRKRILDEVQSILKPGGPFIAFQYSLQLKRQLAQRFPQVDLHFVPLNLPPAFVYSCR</sequence>
<dbReference type="Gene3D" id="3.40.50.150">
    <property type="entry name" value="Vaccinia Virus protein VP39"/>
    <property type="match status" value="1"/>
</dbReference>